<dbReference type="InterPro" id="IPR036736">
    <property type="entry name" value="ACP-like_sf"/>
</dbReference>
<keyword evidence="3" id="KW-1185">Reference proteome</keyword>
<evidence type="ECO:0000313" key="2">
    <source>
        <dbReference type="EMBL" id="RUL88206.1"/>
    </source>
</evidence>
<proteinExistence type="predicted"/>
<reference evidence="2 3" key="2">
    <citation type="submission" date="2019-01" db="EMBL/GenBank/DDBJ databases">
        <title>Tautonia sociabilis, a novel thermotolerant planctomycete of Isosphaeraceae family, isolated from a 4000 m deep subterranean habitat.</title>
        <authorList>
            <person name="Kovaleva O.L."/>
            <person name="Elcheninov A.G."/>
            <person name="Van Heerden E."/>
            <person name="Toshchakov S.V."/>
            <person name="Novikov A."/>
            <person name="Bonch-Osmolovskaya E.A."/>
            <person name="Kublanov I.V."/>
        </authorList>
    </citation>
    <scope>NUCLEOTIDE SEQUENCE [LARGE SCALE GENOMIC DNA]</scope>
    <source>
        <strain evidence="2 3">GM2012</strain>
    </source>
</reference>
<dbReference type="OrthoDB" id="2625323at2"/>
<dbReference type="Gene3D" id="1.10.1200.10">
    <property type="entry name" value="ACP-like"/>
    <property type="match status" value="1"/>
</dbReference>
<dbReference type="SUPFAM" id="SSF47336">
    <property type="entry name" value="ACP-like"/>
    <property type="match status" value="1"/>
</dbReference>
<dbReference type="InterPro" id="IPR009081">
    <property type="entry name" value="PP-bd_ACP"/>
</dbReference>
<sequence length="84" mass="9294">MNSIRAQIKDYLLEEFLPGEDPSELADDTPLITGGILDSISTLKLVVYLEERFGISLEAHEAGVDHLDTIDRIAALIEKKKRAA</sequence>
<dbReference type="Pfam" id="PF00550">
    <property type="entry name" value="PP-binding"/>
    <property type="match status" value="1"/>
</dbReference>
<organism evidence="2 3">
    <name type="scientific">Tautonia sociabilis</name>
    <dbReference type="NCBI Taxonomy" id="2080755"/>
    <lineage>
        <taxon>Bacteria</taxon>
        <taxon>Pseudomonadati</taxon>
        <taxon>Planctomycetota</taxon>
        <taxon>Planctomycetia</taxon>
        <taxon>Isosphaerales</taxon>
        <taxon>Isosphaeraceae</taxon>
        <taxon>Tautonia</taxon>
    </lineage>
</organism>
<protein>
    <submittedName>
        <fullName evidence="2">Acyl carrier protein</fullName>
    </submittedName>
</protein>
<dbReference type="Proteomes" id="UP000280296">
    <property type="component" value="Unassembled WGS sequence"/>
</dbReference>
<gene>
    <name evidence="2" type="ORF">TsocGM_08700</name>
</gene>
<feature type="domain" description="Carrier" evidence="1">
    <location>
        <begin position="3"/>
        <end position="81"/>
    </location>
</feature>
<dbReference type="PROSITE" id="PS50075">
    <property type="entry name" value="CARRIER"/>
    <property type="match status" value="1"/>
</dbReference>
<dbReference type="EMBL" id="RYZH01000013">
    <property type="protein sequence ID" value="RUL88206.1"/>
    <property type="molecule type" value="Genomic_DNA"/>
</dbReference>
<comment type="caution">
    <text evidence="2">The sequence shown here is derived from an EMBL/GenBank/DDBJ whole genome shotgun (WGS) entry which is preliminary data.</text>
</comment>
<dbReference type="AlphaFoldDB" id="A0A432MM58"/>
<evidence type="ECO:0000259" key="1">
    <source>
        <dbReference type="PROSITE" id="PS50075"/>
    </source>
</evidence>
<accession>A0A432MM58</accession>
<name>A0A432MM58_9BACT</name>
<dbReference type="RefSeq" id="WP_126724916.1">
    <property type="nucleotide sequence ID" value="NZ_RYZH01000013.1"/>
</dbReference>
<reference evidence="2 3" key="1">
    <citation type="submission" date="2018-12" db="EMBL/GenBank/DDBJ databases">
        <authorList>
            <person name="Toschakov S.V."/>
        </authorList>
    </citation>
    <scope>NUCLEOTIDE SEQUENCE [LARGE SCALE GENOMIC DNA]</scope>
    <source>
        <strain evidence="2 3">GM2012</strain>
    </source>
</reference>
<evidence type="ECO:0000313" key="3">
    <source>
        <dbReference type="Proteomes" id="UP000280296"/>
    </source>
</evidence>